<dbReference type="AlphaFoldDB" id="B1TDF7"/>
<feature type="compositionally biased region" description="Basic and acidic residues" evidence="1">
    <location>
        <begin position="1"/>
        <end position="17"/>
    </location>
</feature>
<evidence type="ECO:0000313" key="3">
    <source>
        <dbReference type="Proteomes" id="UP000004814"/>
    </source>
</evidence>
<gene>
    <name evidence="2" type="ORF">BamMEX5DRAFT_5823</name>
</gene>
<feature type="region of interest" description="Disordered" evidence="1">
    <location>
        <begin position="1"/>
        <end position="64"/>
    </location>
</feature>
<comment type="caution">
    <text evidence="2">The sequence shown here is derived from an EMBL/GenBank/DDBJ whole genome shotgun (WGS) entry which is preliminary data.</text>
</comment>
<dbReference type="Proteomes" id="UP000004814">
    <property type="component" value="Unassembled WGS sequence"/>
</dbReference>
<name>B1TDF7_9BURK</name>
<protein>
    <submittedName>
        <fullName evidence="2">Uncharacterized protein</fullName>
    </submittedName>
</protein>
<organism evidence="2 3">
    <name type="scientific">Burkholderia ambifaria MEX-5</name>
    <dbReference type="NCBI Taxonomy" id="396597"/>
    <lineage>
        <taxon>Bacteria</taxon>
        <taxon>Pseudomonadati</taxon>
        <taxon>Pseudomonadota</taxon>
        <taxon>Betaproteobacteria</taxon>
        <taxon>Burkholderiales</taxon>
        <taxon>Burkholderiaceae</taxon>
        <taxon>Burkholderia</taxon>
        <taxon>Burkholderia cepacia complex</taxon>
    </lineage>
</organism>
<accession>B1TDF7</accession>
<reference evidence="2 3" key="1">
    <citation type="submission" date="2008-03" db="EMBL/GenBank/DDBJ databases">
        <title>Sequencing of the draft genome and assembly of Burkholderia ambifaria MEX-5.</title>
        <authorList>
            <consortium name="US DOE Joint Genome Institute (JGI-PGF)"/>
            <person name="Copeland A."/>
            <person name="Lucas S."/>
            <person name="Lapidus A."/>
            <person name="Glavina del Rio T."/>
            <person name="Dalin E."/>
            <person name="Tice H."/>
            <person name="Bruce D."/>
            <person name="Goodwin L."/>
            <person name="Pitluck S."/>
            <person name="Larimer F."/>
            <person name="Land M.L."/>
            <person name="Hauser L."/>
            <person name="Tiedje J."/>
            <person name="Richardson P."/>
        </authorList>
    </citation>
    <scope>NUCLEOTIDE SEQUENCE [LARGE SCALE GENOMIC DNA]</scope>
    <source>
        <strain evidence="2 3">MEX-5</strain>
    </source>
</reference>
<evidence type="ECO:0000256" key="1">
    <source>
        <dbReference type="SAM" id="MobiDB-lite"/>
    </source>
</evidence>
<evidence type="ECO:0000313" key="2">
    <source>
        <dbReference type="EMBL" id="EDT38395.1"/>
    </source>
</evidence>
<dbReference type="EMBL" id="ABLK01000290">
    <property type="protein sequence ID" value="EDT38395.1"/>
    <property type="molecule type" value="Genomic_DNA"/>
</dbReference>
<sequence length="91" mass="9398">MHDGSSEARASAGEKAHPIRPPRTGRSASSGLAPCVGRYPGWPLARPQPSRPLKGSGIAGGLGASGNRDARAAYRCGDSTGRANFRLLFPV</sequence>
<proteinExistence type="predicted"/>
<dbReference type="PATRIC" id="fig|396597.7.peg.1720"/>